<protein>
    <recommendedName>
        <fullName evidence="9">Wax synthase domain-containing protein</fullName>
    </recommendedName>
</protein>
<dbReference type="GO" id="GO:0006629">
    <property type="term" value="P:lipid metabolic process"/>
    <property type="evidence" value="ECO:0007669"/>
    <property type="project" value="InterPro"/>
</dbReference>
<feature type="transmembrane region" description="Helical" evidence="8">
    <location>
        <begin position="47"/>
        <end position="67"/>
    </location>
</feature>
<evidence type="ECO:0000256" key="6">
    <source>
        <dbReference type="ARBA" id="ARBA00023136"/>
    </source>
</evidence>
<name>J3LCS4_ORYBR</name>
<keyword evidence="3" id="KW-0808">Transferase</keyword>
<feature type="transmembrane region" description="Helical" evidence="8">
    <location>
        <begin position="127"/>
        <end position="145"/>
    </location>
</feature>
<feature type="transmembrane region" description="Helical" evidence="8">
    <location>
        <begin position="15"/>
        <end position="35"/>
    </location>
</feature>
<evidence type="ECO:0000256" key="4">
    <source>
        <dbReference type="ARBA" id="ARBA00022692"/>
    </source>
</evidence>
<keyword evidence="7" id="KW-0012">Acyltransferase</keyword>
<proteinExistence type="inferred from homology"/>
<dbReference type="eggNOG" id="ENOG502SGJ4">
    <property type="taxonomic scope" value="Eukaryota"/>
</dbReference>
<evidence type="ECO:0000313" key="10">
    <source>
        <dbReference type="EnsemblPlants" id="OB02G24410.1"/>
    </source>
</evidence>
<evidence type="ECO:0000256" key="3">
    <source>
        <dbReference type="ARBA" id="ARBA00022679"/>
    </source>
</evidence>
<accession>J3LCS4</accession>
<comment type="subcellular location">
    <subcellularLocation>
        <location evidence="1">Membrane</location>
        <topology evidence="1">Multi-pass membrane protein</topology>
    </subcellularLocation>
</comment>
<dbReference type="AlphaFoldDB" id="J3LCS4"/>
<dbReference type="GO" id="GO:0008374">
    <property type="term" value="F:O-acyltransferase activity"/>
    <property type="evidence" value="ECO:0007669"/>
    <property type="project" value="InterPro"/>
</dbReference>
<sequence length="257" mass="27007">SQDSGQDASAPSIMLMRHAAAIPLATTVAMLYARLAASLTRPGARRLAALLPAMAILLVLPLALPYYSYRGMSAFVLVWFGEFKLLLLAFGGGPPPPPAPPPSFSPAALPVKLVDAAAGASRPPAGIFRAVVSSAVKVGAMAAVVRFSHGKDEMHRYAAFALDGVFIYCFLDVVLSGLGAAGGALGMELEPQFDRPYLSASLQDFWGRRWNLMASAVLRAAVYDPVRARSGSPEAGALAAFLVSGLMHEVVTLYMTS</sequence>
<evidence type="ECO:0000256" key="1">
    <source>
        <dbReference type="ARBA" id="ARBA00004141"/>
    </source>
</evidence>
<dbReference type="PRINTS" id="PR00049">
    <property type="entry name" value="WILMSTUMOUR"/>
</dbReference>
<dbReference type="EnsemblPlants" id="OB02G24410.1">
    <property type="protein sequence ID" value="OB02G24410.1"/>
    <property type="gene ID" value="OB02G24410"/>
</dbReference>
<dbReference type="Gramene" id="OB02G24410.1">
    <property type="protein sequence ID" value="OB02G24410.1"/>
    <property type="gene ID" value="OB02G24410"/>
</dbReference>
<reference evidence="10" key="1">
    <citation type="submission" date="2013-04" db="UniProtKB">
        <authorList>
            <consortium name="EnsemblPlants"/>
        </authorList>
    </citation>
    <scope>IDENTIFICATION</scope>
</reference>
<evidence type="ECO:0000256" key="7">
    <source>
        <dbReference type="ARBA" id="ARBA00023315"/>
    </source>
</evidence>
<dbReference type="OMA" id="HATEEMH"/>
<dbReference type="PANTHER" id="PTHR31595">
    <property type="entry name" value="LONG-CHAIN-ALCOHOL O-FATTY-ACYLTRANSFERASE 3-RELATED"/>
    <property type="match status" value="1"/>
</dbReference>
<evidence type="ECO:0000313" key="11">
    <source>
        <dbReference type="Proteomes" id="UP000006038"/>
    </source>
</evidence>
<organism evidence="10">
    <name type="scientific">Oryza brachyantha</name>
    <name type="common">malo sina</name>
    <dbReference type="NCBI Taxonomy" id="4533"/>
    <lineage>
        <taxon>Eukaryota</taxon>
        <taxon>Viridiplantae</taxon>
        <taxon>Streptophyta</taxon>
        <taxon>Embryophyta</taxon>
        <taxon>Tracheophyta</taxon>
        <taxon>Spermatophyta</taxon>
        <taxon>Magnoliopsida</taxon>
        <taxon>Liliopsida</taxon>
        <taxon>Poales</taxon>
        <taxon>Poaceae</taxon>
        <taxon>BOP clade</taxon>
        <taxon>Oryzoideae</taxon>
        <taxon>Oryzeae</taxon>
        <taxon>Oryzinae</taxon>
        <taxon>Oryza</taxon>
    </lineage>
</organism>
<comment type="similarity">
    <text evidence="2">Belongs to the wax synthase family.</text>
</comment>
<dbReference type="Proteomes" id="UP000006038">
    <property type="component" value="Unassembled WGS sequence"/>
</dbReference>
<dbReference type="PANTHER" id="PTHR31595:SF33">
    <property type="entry name" value="OS02G0468100 PROTEIN"/>
    <property type="match status" value="1"/>
</dbReference>
<dbReference type="InterPro" id="IPR044851">
    <property type="entry name" value="Wax_synthase"/>
</dbReference>
<evidence type="ECO:0000256" key="5">
    <source>
        <dbReference type="ARBA" id="ARBA00022989"/>
    </source>
</evidence>
<evidence type="ECO:0000259" key="9">
    <source>
        <dbReference type="Pfam" id="PF13813"/>
    </source>
</evidence>
<keyword evidence="4 8" id="KW-0812">Transmembrane</keyword>
<feature type="domain" description="Wax synthase" evidence="9">
    <location>
        <begin position="190"/>
        <end position="256"/>
    </location>
</feature>
<evidence type="ECO:0000256" key="2">
    <source>
        <dbReference type="ARBA" id="ARBA00007282"/>
    </source>
</evidence>
<evidence type="ECO:0000256" key="8">
    <source>
        <dbReference type="SAM" id="Phobius"/>
    </source>
</evidence>
<dbReference type="STRING" id="4533.J3LCS4"/>
<keyword evidence="6 8" id="KW-0472">Membrane</keyword>
<keyword evidence="5 8" id="KW-1133">Transmembrane helix</keyword>
<dbReference type="GO" id="GO:0016020">
    <property type="term" value="C:membrane"/>
    <property type="evidence" value="ECO:0007669"/>
    <property type="project" value="UniProtKB-SubCell"/>
</dbReference>
<dbReference type="HOGENOM" id="CLU_045902_1_1_1"/>
<dbReference type="InterPro" id="IPR032805">
    <property type="entry name" value="Wax_synthase_dom"/>
</dbReference>
<feature type="transmembrane region" description="Helical" evidence="8">
    <location>
        <begin position="157"/>
        <end position="185"/>
    </location>
</feature>
<keyword evidence="11" id="KW-1185">Reference proteome</keyword>
<dbReference type="Pfam" id="PF13813">
    <property type="entry name" value="MBOAT_2"/>
    <property type="match status" value="1"/>
</dbReference>